<accession>A0A0B7ABS8</accession>
<gene>
    <name evidence="1" type="primary">ORF104595</name>
</gene>
<dbReference type="EMBL" id="HACG01030566">
    <property type="protein sequence ID" value="CEK77431.1"/>
    <property type="molecule type" value="Transcribed_RNA"/>
</dbReference>
<sequence>MNKLKCRKAHDQAGKIKNEILCHLDQVAKIVLLSFVDDTQAGFRINRRPPLQSRTKCN</sequence>
<protein>
    <submittedName>
        <fullName evidence="1">Uncharacterized protein</fullName>
    </submittedName>
</protein>
<reference evidence="1" key="1">
    <citation type="submission" date="2014-12" db="EMBL/GenBank/DDBJ databases">
        <title>Insight into the proteome of Arion vulgaris.</title>
        <authorList>
            <person name="Aradska J."/>
            <person name="Bulat T."/>
            <person name="Smidak R."/>
            <person name="Sarate P."/>
            <person name="Gangsoo J."/>
            <person name="Sialana F."/>
            <person name="Bilban M."/>
            <person name="Lubec G."/>
        </authorList>
    </citation>
    <scope>NUCLEOTIDE SEQUENCE</scope>
    <source>
        <tissue evidence="1">Skin</tissue>
    </source>
</reference>
<name>A0A0B7ABS8_9EUPU</name>
<organism evidence="1">
    <name type="scientific">Arion vulgaris</name>
    <dbReference type="NCBI Taxonomy" id="1028688"/>
    <lineage>
        <taxon>Eukaryota</taxon>
        <taxon>Metazoa</taxon>
        <taxon>Spiralia</taxon>
        <taxon>Lophotrochozoa</taxon>
        <taxon>Mollusca</taxon>
        <taxon>Gastropoda</taxon>
        <taxon>Heterobranchia</taxon>
        <taxon>Euthyneura</taxon>
        <taxon>Panpulmonata</taxon>
        <taxon>Eupulmonata</taxon>
        <taxon>Stylommatophora</taxon>
        <taxon>Helicina</taxon>
        <taxon>Arionoidea</taxon>
        <taxon>Arionidae</taxon>
        <taxon>Arion</taxon>
    </lineage>
</organism>
<proteinExistence type="predicted"/>
<evidence type="ECO:0000313" key="1">
    <source>
        <dbReference type="EMBL" id="CEK77431.1"/>
    </source>
</evidence>
<dbReference type="AlphaFoldDB" id="A0A0B7ABS8"/>